<dbReference type="PANTHER" id="PTHR45632:SF17">
    <property type="entry name" value="KELCH-LIKE PROTEIN 31"/>
    <property type="match status" value="1"/>
</dbReference>
<feature type="domain" description="BTB" evidence="3">
    <location>
        <begin position="197"/>
        <end position="265"/>
    </location>
</feature>
<dbReference type="SUPFAM" id="SSF54695">
    <property type="entry name" value="POZ domain"/>
    <property type="match status" value="2"/>
</dbReference>
<dbReference type="SMART" id="SM00612">
    <property type="entry name" value="Kelch"/>
    <property type="match status" value="2"/>
</dbReference>
<accession>A0A2B4R4Z1</accession>
<dbReference type="Gene3D" id="3.30.710.10">
    <property type="entry name" value="Potassium Channel Kv1.1, Chain A"/>
    <property type="match status" value="2"/>
</dbReference>
<keyword evidence="2" id="KW-0677">Repeat</keyword>
<protein>
    <submittedName>
        <fullName evidence="4">Kelch-like protein 12</fullName>
    </submittedName>
</protein>
<dbReference type="Gene3D" id="2.120.10.80">
    <property type="entry name" value="Kelch-type beta propeller"/>
    <property type="match status" value="2"/>
</dbReference>
<evidence type="ECO:0000256" key="1">
    <source>
        <dbReference type="ARBA" id="ARBA00022441"/>
    </source>
</evidence>
<evidence type="ECO:0000259" key="3">
    <source>
        <dbReference type="PROSITE" id="PS50097"/>
    </source>
</evidence>
<keyword evidence="5" id="KW-1185">Reference proteome</keyword>
<dbReference type="AlphaFoldDB" id="A0A2B4R4Z1"/>
<dbReference type="PROSITE" id="PS50097">
    <property type="entry name" value="BTB"/>
    <property type="match status" value="2"/>
</dbReference>
<dbReference type="Pfam" id="PF00651">
    <property type="entry name" value="BTB"/>
    <property type="match status" value="2"/>
</dbReference>
<dbReference type="Pfam" id="PF01344">
    <property type="entry name" value="Kelch_1"/>
    <property type="match status" value="2"/>
</dbReference>
<organism evidence="4 5">
    <name type="scientific">Stylophora pistillata</name>
    <name type="common">Smooth cauliflower coral</name>
    <dbReference type="NCBI Taxonomy" id="50429"/>
    <lineage>
        <taxon>Eukaryota</taxon>
        <taxon>Metazoa</taxon>
        <taxon>Cnidaria</taxon>
        <taxon>Anthozoa</taxon>
        <taxon>Hexacorallia</taxon>
        <taxon>Scleractinia</taxon>
        <taxon>Astrocoeniina</taxon>
        <taxon>Pocilloporidae</taxon>
        <taxon>Stylophora</taxon>
    </lineage>
</organism>
<evidence type="ECO:0000313" key="5">
    <source>
        <dbReference type="Proteomes" id="UP000225706"/>
    </source>
</evidence>
<dbReference type="InterPro" id="IPR000210">
    <property type="entry name" value="BTB/POZ_dom"/>
</dbReference>
<keyword evidence="1" id="KW-0880">Kelch repeat</keyword>
<dbReference type="InterPro" id="IPR011333">
    <property type="entry name" value="SKP1/BTB/POZ_sf"/>
</dbReference>
<dbReference type="Proteomes" id="UP000225706">
    <property type="component" value="Unassembled WGS sequence"/>
</dbReference>
<dbReference type="CDD" id="cd18186">
    <property type="entry name" value="BTB_POZ_ZBTB_KLHL-like"/>
    <property type="match status" value="2"/>
</dbReference>
<dbReference type="PANTHER" id="PTHR45632">
    <property type="entry name" value="LD33804P"/>
    <property type="match status" value="1"/>
</dbReference>
<dbReference type="EMBL" id="LSMT01001508">
    <property type="protein sequence ID" value="PFX12226.1"/>
    <property type="molecule type" value="Genomic_DNA"/>
</dbReference>
<dbReference type="InterPro" id="IPR015915">
    <property type="entry name" value="Kelch-typ_b-propeller"/>
</dbReference>
<dbReference type="GO" id="GO:0005737">
    <property type="term" value="C:cytoplasm"/>
    <property type="evidence" value="ECO:0007669"/>
    <property type="project" value="UniProtKB-ARBA"/>
</dbReference>
<evidence type="ECO:0000256" key="2">
    <source>
        <dbReference type="ARBA" id="ARBA00022737"/>
    </source>
</evidence>
<dbReference type="SMART" id="SM00225">
    <property type="entry name" value="BTB"/>
    <property type="match status" value="2"/>
</dbReference>
<dbReference type="SUPFAM" id="SSF50965">
    <property type="entry name" value="Galactose oxidase, central domain"/>
    <property type="match status" value="1"/>
</dbReference>
<dbReference type="OrthoDB" id="2359033at2759"/>
<comment type="caution">
    <text evidence="4">The sequence shown here is derived from an EMBL/GenBank/DDBJ whole genome shotgun (WGS) entry which is preliminary data.</text>
</comment>
<dbReference type="InterPro" id="IPR006652">
    <property type="entry name" value="Kelch_1"/>
</dbReference>
<dbReference type="InterPro" id="IPR011043">
    <property type="entry name" value="Gal_Oxase/kelch_b-propeller"/>
</dbReference>
<gene>
    <name evidence="4" type="primary">Klhl12</name>
    <name evidence="4" type="ORF">AWC38_SpisGene23858</name>
</gene>
<name>A0A2B4R4Z1_STYPI</name>
<evidence type="ECO:0000313" key="4">
    <source>
        <dbReference type="EMBL" id="PFX12226.1"/>
    </source>
</evidence>
<feature type="domain" description="BTB" evidence="3">
    <location>
        <begin position="14"/>
        <end position="82"/>
    </location>
</feature>
<proteinExistence type="predicted"/>
<reference evidence="5" key="1">
    <citation type="journal article" date="2017" name="bioRxiv">
        <title>Comparative analysis of the genomes of Stylophora pistillata and Acropora digitifera provides evidence for extensive differences between species of corals.</title>
        <authorList>
            <person name="Voolstra C.R."/>
            <person name="Li Y."/>
            <person name="Liew Y.J."/>
            <person name="Baumgarten S."/>
            <person name="Zoccola D."/>
            <person name="Flot J.-F."/>
            <person name="Tambutte S."/>
            <person name="Allemand D."/>
            <person name="Aranda M."/>
        </authorList>
    </citation>
    <scope>NUCLEOTIDE SEQUENCE [LARGE SCALE GENOMIC DNA]</scope>
</reference>
<sequence>MKHLNIQRKQDYLGDVTLVSNENRELKAHRNVLAAASTYFCKLMQNDMKEKREGIVRFQEISGTVMEDVLEFIYTGTVEVTQENAKELIAAGNYLIIPSLKTVSAGNHQYVFGGSNPDTMEFVTKAERVDTVENKWEEIADMREERSEAFGVGSEEKNLRCWGNKHERDITNFQEQTSFCVELMKHLNIQRKQDYLGDVTLVSNENRELKAHRNVLAAASTYFCKLMQNDMKEKREGIVRFQEISGTVMEDVLEFIYTGTVEVTQENAKELIAAGNYLIIPSLKTVSAGNHQYVFGGSNPDTMEFVTKAERVDTVENKWEEIADMREERSEAFGVGSEEKNLRCWGNKHERDITNL</sequence>